<dbReference type="PROSITE" id="PS50005">
    <property type="entry name" value="TPR"/>
    <property type="match status" value="2"/>
</dbReference>
<dbReference type="SMART" id="SM00028">
    <property type="entry name" value="TPR"/>
    <property type="match status" value="3"/>
</dbReference>
<dbReference type="EMBL" id="UOFQ01000076">
    <property type="protein sequence ID" value="VAW87783.1"/>
    <property type="molecule type" value="Genomic_DNA"/>
</dbReference>
<reference evidence="3" key="1">
    <citation type="submission" date="2018-06" db="EMBL/GenBank/DDBJ databases">
        <authorList>
            <person name="Zhirakovskaya E."/>
        </authorList>
    </citation>
    <scope>NUCLEOTIDE SEQUENCE</scope>
</reference>
<dbReference type="Gene3D" id="1.25.40.10">
    <property type="entry name" value="Tetratricopeptide repeat domain"/>
    <property type="match status" value="1"/>
</dbReference>
<dbReference type="PANTHER" id="PTHR15704:SF7">
    <property type="entry name" value="SUPERKILLER COMPLEX PROTEIN 3"/>
    <property type="match status" value="1"/>
</dbReference>
<dbReference type="AlphaFoldDB" id="A0A3B0ZHS5"/>
<dbReference type="InterPro" id="IPR011990">
    <property type="entry name" value="TPR-like_helical_dom_sf"/>
</dbReference>
<proteinExistence type="predicted"/>
<organism evidence="3">
    <name type="scientific">hydrothermal vent metagenome</name>
    <dbReference type="NCBI Taxonomy" id="652676"/>
    <lineage>
        <taxon>unclassified sequences</taxon>
        <taxon>metagenomes</taxon>
        <taxon>ecological metagenomes</taxon>
    </lineage>
</organism>
<protein>
    <submittedName>
        <fullName evidence="3">Uncharacterized protein</fullName>
    </submittedName>
</protein>
<evidence type="ECO:0000256" key="2">
    <source>
        <dbReference type="ARBA" id="ARBA00022803"/>
    </source>
</evidence>
<gene>
    <name evidence="3" type="ORF">MNBD_GAMMA17-846</name>
</gene>
<dbReference type="InterPro" id="IPR019734">
    <property type="entry name" value="TPR_rpt"/>
</dbReference>
<keyword evidence="1" id="KW-0677">Repeat</keyword>
<name>A0A3B0ZHS5_9ZZZZ</name>
<sequence>MRTNFLWLMAVLLLAGCAGTPNNVDNAALLKSERDDKQAEIDMRDPDMSAAISALNNGQPMVAKALLLGLTQRYPLAGKPWVNVGLINFRRGELERAQQAAEKALKLQPEIAAADYLLGLVAHKKNDVPKALKYYLAALEKNQQHAHSHYNVALLYDTYYQDLEKAVFHYRRYLELSTSDDEATLSWVKELESQFVPKGGDDAS</sequence>
<dbReference type="PANTHER" id="PTHR15704">
    <property type="entry name" value="SUPERKILLER 3 PROTEIN-RELATED"/>
    <property type="match status" value="1"/>
</dbReference>
<evidence type="ECO:0000313" key="3">
    <source>
        <dbReference type="EMBL" id="VAW87783.1"/>
    </source>
</evidence>
<keyword evidence="2" id="KW-0802">TPR repeat</keyword>
<dbReference type="Pfam" id="PF13432">
    <property type="entry name" value="TPR_16"/>
    <property type="match status" value="1"/>
</dbReference>
<dbReference type="GO" id="GO:0055087">
    <property type="term" value="C:Ski complex"/>
    <property type="evidence" value="ECO:0007669"/>
    <property type="project" value="InterPro"/>
</dbReference>
<dbReference type="SUPFAM" id="SSF48452">
    <property type="entry name" value="TPR-like"/>
    <property type="match status" value="1"/>
</dbReference>
<dbReference type="InterPro" id="IPR039226">
    <property type="entry name" value="Ski3/TTC37"/>
</dbReference>
<dbReference type="GO" id="GO:0006401">
    <property type="term" value="P:RNA catabolic process"/>
    <property type="evidence" value="ECO:0007669"/>
    <property type="project" value="InterPro"/>
</dbReference>
<accession>A0A3B0ZHS5</accession>
<dbReference type="PROSITE" id="PS51257">
    <property type="entry name" value="PROKAR_LIPOPROTEIN"/>
    <property type="match status" value="1"/>
</dbReference>
<evidence type="ECO:0000256" key="1">
    <source>
        <dbReference type="ARBA" id="ARBA00022737"/>
    </source>
</evidence>